<dbReference type="Proteomes" id="UP000197032">
    <property type="component" value="Unassembled WGS sequence"/>
</dbReference>
<keyword evidence="2" id="KW-1185">Reference proteome</keyword>
<dbReference type="AlphaFoldDB" id="A0A1Z5HR52"/>
<dbReference type="EMBL" id="BDGJ01000035">
    <property type="protein sequence ID" value="GAW91847.1"/>
    <property type="molecule type" value="Genomic_DNA"/>
</dbReference>
<organism evidence="1 2">
    <name type="scientific">Calderihabitans maritimus</name>
    <dbReference type="NCBI Taxonomy" id="1246530"/>
    <lineage>
        <taxon>Bacteria</taxon>
        <taxon>Bacillati</taxon>
        <taxon>Bacillota</taxon>
        <taxon>Clostridia</taxon>
        <taxon>Neomoorellales</taxon>
        <taxon>Calderihabitantaceae</taxon>
        <taxon>Calderihabitans</taxon>
    </lineage>
</organism>
<gene>
    <name evidence="1" type="ORF">KKC1_10080</name>
</gene>
<proteinExistence type="predicted"/>
<comment type="caution">
    <text evidence="1">The sequence shown here is derived from an EMBL/GenBank/DDBJ whole genome shotgun (WGS) entry which is preliminary data.</text>
</comment>
<evidence type="ECO:0000313" key="2">
    <source>
        <dbReference type="Proteomes" id="UP000197032"/>
    </source>
</evidence>
<sequence>MHVDRKREREIIGLADDIIQGIISLGMLTGVVREARQEKMVEQMAKLAEKAVVLLEGREEHLESLLEQLILQRAGNFEGFRDFKQFRRDLREVIERGAKLFRTTAEESDGRGEEDLPVTEIRQKGEIEREKAEETEPDPLPEFLRLIFPHSRIIKGYRKGTLEMDYYLPEERLALLVTNGNSGEERETLRYRHRGIRLLRIPPKAVTNPKALERIVRRAVQFF</sequence>
<protein>
    <submittedName>
        <fullName evidence="1">Uncharacterized protein</fullName>
    </submittedName>
</protein>
<reference evidence="2" key="1">
    <citation type="journal article" date="2017" name="Appl. Environ. Microbiol.">
        <title>Genomic analysis of Calderihabitans maritimus KKC1, a thermophilic hydrogenogenic carboxydotrophic bacterium isolated from marine sediment.</title>
        <authorList>
            <person name="Omae K."/>
            <person name="Yoneda Y."/>
            <person name="Fukuyama Y."/>
            <person name="Yoshida T."/>
            <person name="Sako Y."/>
        </authorList>
    </citation>
    <scope>NUCLEOTIDE SEQUENCE [LARGE SCALE GENOMIC DNA]</scope>
    <source>
        <strain evidence="2">KKC1</strain>
    </source>
</reference>
<dbReference type="OrthoDB" id="1723619at2"/>
<evidence type="ECO:0000313" key="1">
    <source>
        <dbReference type="EMBL" id="GAW91847.1"/>
    </source>
</evidence>
<accession>A0A1Z5HR52</accession>
<name>A0A1Z5HR52_9FIRM</name>